<feature type="domain" description="SpoVT-AbrB" evidence="2">
    <location>
        <begin position="10"/>
        <end position="57"/>
    </location>
</feature>
<dbReference type="PROSITE" id="PS51740">
    <property type="entry name" value="SPOVT_ABRB"/>
    <property type="match status" value="1"/>
</dbReference>
<dbReference type="SUPFAM" id="SSF89447">
    <property type="entry name" value="AbrB/MazE/MraZ-like"/>
    <property type="match status" value="1"/>
</dbReference>
<evidence type="ECO:0000256" key="1">
    <source>
        <dbReference type="PROSITE-ProRule" id="PRU01076"/>
    </source>
</evidence>
<accession>A0A081P2J7</accession>
<dbReference type="RefSeq" id="WP_036684068.1">
    <property type="nucleotide sequence ID" value="NZ_JNVM01000013.1"/>
</dbReference>
<dbReference type="PANTHER" id="PTHR36432">
    <property type="match status" value="1"/>
</dbReference>
<proteinExistence type="predicted"/>
<comment type="caution">
    <text evidence="3">The sequence shown here is derived from an EMBL/GenBank/DDBJ whole genome shotgun (WGS) entry which is preliminary data.</text>
</comment>
<dbReference type="Gene3D" id="1.10.260.40">
    <property type="entry name" value="lambda repressor-like DNA-binding domains"/>
    <property type="match status" value="1"/>
</dbReference>
<name>A0A081P2J7_9BACL</name>
<dbReference type="Gene3D" id="2.10.260.10">
    <property type="match status" value="1"/>
</dbReference>
<dbReference type="InterPro" id="IPR052731">
    <property type="entry name" value="B_subtilis_Trans_State_Reg"/>
</dbReference>
<dbReference type="EMBL" id="JNVM01000013">
    <property type="protein sequence ID" value="KEQ24920.1"/>
    <property type="molecule type" value="Genomic_DNA"/>
</dbReference>
<dbReference type="AlphaFoldDB" id="A0A081P2J7"/>
<organism evidence="3 4">
    <name type="scientific">Paenibacillus tyrfis</name>
    <dbReference type="NCBI Taxonomy" id="1501230"/>
    <lineage>
        <taxon>Bacteria</taxon>
        <taxon>Bacillati</taxon>
        <taxon>Bacillota</taxon>
        <taxon>Bacilli</taxon>
        <taxon>Bacillales</taxon>
        <taxon>Paenibacillaceae</taxon>
        <taxon>Paenibacillus</taxon>
    </lineage>
</organism>
<dbReference type="InterPro" id="IPR007159">
    <property type="entry name" value="SpoVT-AbrB_dom"/>
</dbReference>
<dbReference type="eggNOG" id="COG2002">
    <property type="taxonomic scope" value="Bacteria"/>
</dbReference>
<protein>
    <recommendedName>
        <fullName evidence="2">SpoVT-AbrB domain-containing protein</fullName>
    </recommendedName>
</protein>
<dbReference type="InterPro" id="IPR037914">
    <property type="entry name" value="SpoVT-AbrB_sf"/>
</dbReference>
<gene>
    <name evidence="3" type="ORF">ET33_06055</name>
</gene>
<evidence type="ECO:0000313" key="3">
    <source>
        <dbReference type="EMBL" id="KEQ24920.1"/>
    </source>
</evidence>
<dbReference type="GO" id="GO:0003677">
    <property type="term" value="F:DNA binding"/>
    <property type="evidence" value="ECO:0007669"/>
    <property type="project" value="UniProtKB-UniRule"/>
</dbReference>
<keyword evidence="4" id="KW-1185">Reference proteome</keyword>
<reference evidence="3 4" key="1">
    <citation type="submission" date="2014-06" db="EMBL/GenBank/DDBJ databases">
        <title>Draft genome sequence of Paenibacillus sp. MSt1.</title>
        <authorList>
            <person name="Aw Y.K."/>
            <person name="Ong K.S."/>
            <person name="Gan H.M."/>
            <person name="Lee S.M."/>
        </authorList>
    </citation>
    <scope>NUCLEOTIDE SEQUENCE [LARGE SCALE GENOMIC DNA]</scope>
    <source>
        <strain evidence="3 4">MSt1</strain>
    </source>
</reference>
<keyword evidence="1" id="KW-0238">DNA-binding</keyword>
<dbReference type="OrthoDB" id="9782993at2"/>
<evidence type="ECO:0000259" key="2">
    <source>
        <dbReference type="PROSITE" id="PS51740"/>
    </source>
</evidence>
<sequence length="170" mass="19923">MNEKELRSTGIIRGIDELGRVSIPIEIKRSLNISTEDPIEFLFDDQNQRIGIRKYRTQECILCREKEHFKLKFFKGYYVCESCINNLPPEKKLPRKTISSPERNSTFRTQEEKITSQNTMERIKKVAKENPHLCQKKMAQIIGISQPRVSQIKKLLAKKTIPSDFNRGHF</sequence>
<dbReference type="Proteomes" id="UP000028123">
    <property type="component" value="Unassembled WGS sequence"/>
</dbReference>
<dbReference type="InterPro" id="IPR010982">
    <property type="entry name" value="Lambda_DNA-bd_dom_sf"/>
</dbReference>
<dbReference type="PANTHER" id="PTHR36432:SF4">
    <property type="entry name" value="TRANSITION STATE REGULATOR ABH-RELATED"/>
    <property type="match status" value="1"/>
</dbReference>
<evidence type="ECO:0000313" key="4">
    <source>
        <dbReference type="Proteomes" id="UP000028123"/>
    </source>
</evidence>